<accession>A0A9P4YPP8</accession>
<evidence type="ECO:0000313" key="2">
    <source>
        <dbReference type="EMBL" id="KAF4119514.1"/>
    </source>
</evidence>
<dbReference type="Pfam" id="PF04525">
    <property type="entry name" value="LOR"/>
    <property type="match status" value="1"/>
</dbReference>
<dbReference type="AlphaFoldDB" id="A0A9P4YPP8"/>
<dbReference type="OrthoDB" id="97518at2759"/>
<comment type="caution">
    <text evidence="2">The sequence shown here is derived from an EMBL/GenBank/DDBJ whole genome shotgun (WGS) entry which is preliminary data.</text>
</comment>
<gene>
    <name evidence="2" type="ORF">GMORB2_4644</name>
</gene>
<comment type="similarity">
    <text evidence="1">Belongs to the LOR family.</text>
</comment>
<dbReference type="InterPro" id="IPR025659">
    <property type="entry name" value="Tubby-like_C"/>
</dbReference>
<dbReference type="PANTHER" id="PTHR31087">
    <property type="match status" value="1"/>
</dbReference>
<organism evidence="2 3">
    <name type="scientific">Geosmithia morbida</name>
    <dbReference type="NCBI Taxonomy" id="1094350"/>
    <lineage>
        <taxon>Eukaryota</taxon>
        <taxon>Fungi</taxon>
        <taxon>Dikarya</taxon>
        <taxon>Ascomycota</taxon>
        <taxon>Pezizomycotina</taxon>
        <taxon>Sordariomycetes</taxon>
        <taxon>Hypocreomycetidae</taxon>
        <taxon>Hypocreales</taxon>
        <taxon>Bionectriaceae</taxon>
        <taxon>Geosmithia</taxon>
    </lineage>
</organism>
<dbReference type="SUPFAM" id="SSF54518">
    <property type="entry name" value="Tubby C-terminal domain-like"/>
    <property type="match status" value="1"/>
</dbReference>
<reference evidence="2" key="1">
    <citation type="submission" date="2020-03" db="EMBL/GenBank/DDBJ databases">
        <title>Site-based positive gene gene selection in Geosmithia morbida across the United States reveals a broad range of putative effectors and factors for local host and environmental adapation.</title>
        <authorList>
            <person name="Onufrak A."/>
            <person name="Murdoch R.W."/>
            <person name="Gazis R."/>
            <person name="Huff M."/>
            <person name="Staton M."/>
            <person name="Klingeman W."/>
            <person name="Hadziabdic D."/>
        </authorList>
    </citation>
    <scope>NUCLEOTIDE SEQUENCE</scope>
    <source>
        <strain evidence="2">1262</strain>
    </source>
</reference>
<dbReference type="Proteomes" id="UP000749293">
    <property type="component" value="Unassembled WGS sequence"/>
</dbReference>
<dbReference type="Gene3D" id="2.40.160.200">
    <property type="entry name" value="LURP1-related"/>
    <property type="match status" value="1"/>
</dbReference>
<name>A0A9P4YPP8_9HYPO</name>
<dbReference type="GeneID" id="55970872"/>
<dbReference type="InterPro" id="IPR038595">
    <property type="entry name" value="LOR_sf"/>
</dbReference>
<sequence>MPPHLNPVQRPMGLFPNFIAQRSETLVIKEKVFSLSGDSFDIKLANGQPIFKIKGRHLTLSGRKSMSDANGNALFDIVKELLHLHTTFAAEDPQGKKILEVKSSFKLMGSKATIEFQSSDGRTVRLIMKGNWFDTSADIVDEETGAVAARIDRKLVNARELFGDGQTYAVTIAPGVDMALMAAACVALDEKNNEK</sequence>
<dbReference type="PANTHER" id="PTHR31087:SF161">
    <property type="entry name" value="TUBBY C 2 FAMILY PROTEIN"/>
    <property type="match status" value="1"/>
</dbReference>
<dbReference type="EMBL" id="JAANYQ010000023">
    <property type="protein sequence ID" value="KAF4119514.1"/>
    <property type="molecule type" value="Genomic_DNA"/>
</dbReference>
<dbReference type="InterPro" id="IPR007612">
    <property type="entry name" value="LOR"/>
</dbReference>
<dbReference type="RefSeq" id="XP_035318166.1">
    <property type="nucleotide sequence ID" value="XM_035466618.1"/>
</dbReference>
<keyword evidence="3" id="KW-1185">Reference proteome</keyword>
<protein>
    <submittedName>
        <fullName evidence="2">Pfam:DUF567</fullName>
    </submittedName>
</protein>
<evidence type="ECO:0000256" key="1">
    <source>
        <dbReference type="ARBA" id="ARBA00005437"/>
    </source>
</evidence>
<evidence type="ECO:0000313" key="3">
    <source>
        <dbReference type="Proteomes" id="UP000749293"/>
    </source>
</evidence>
<proteinExistence type="inferred from homology"/>